<dbReference type="AlphaFoldDB" id="W2H7J3"/>
<evidence type="ECO:0000313" key="1">
    <source>
        <dbReference type="EMBL" id="ETK90411.1"/>
    </source>
</evidence>
<organism evidence="1">
    <name type="scientific">Phytophthora nicotianae</name>
    <name type="common">Potato buckeye rot agent</name>
    <name type="synonym">Phytophthora parasitica</name>
    <dbReference type="NCBI Taxonomy" id="4792"/>
    <lineage>
        <taxon>Eukaryota</taxon>
        <taxon>Sar</taxon>
        <taxon>Stramenopiles</taxon>
        <taxon>Oomycota</taxon>
        <taxon>Peronosporomycetes</taxon>
        <taxon>Peronosporales</taxon>
        <taxon>Peronosporaceae</taxon>
        <taxon>Phytophthora</taxon>
    </lineage>
</organism>
<protein>
    <submittedName>
        <fullName evidence="1">Uncharacterized protein</fullName>
    </submittedName>
</protein>
<gene>
    <name evidence="1" type="ORF">L915_05826</name>
</gene>
<proteinExistence type="predicted"/>
<dbReference type="Proteomes" id="UP000053236">
    <property type="component" value="Unassembled WGS sequence"/>
</dbReference>
<sequence>MLNGRNLNECTRNLGLSHYRLQMMKQSEINTVDPFHMMRAFLPNLKLEISTAGLPRSIK</sequence>
<reference evidence="1" key="1">
    <citation type="submission" date="2013-11" db="EMBL/GenBank/DDBJ databases">
        <title>The Genome Sequence of Phytophthora parasitica CJ02B3.</title>
        <authorList>
            <consortium name="The Broad Institute Genomics Platform"/>
            <person name="Russ C."/>
            <person name="Tyler B."/>
            <person name="Panabieres F."/>
            <person name="Shan W."/>
            <person name="Tripathy S."/>
            <person name="Grunwald N."/>
            <person name="Machado M."/>
            <person name="Johnson C.S."/>
            <person name="Arredondo F."/>
            <person name="Hong C."/>
            <person name="Coffey M."/>
            <person name="Young S.K."/>
            <person name="Zeng Q."/>
            <person name="Gargeya S."/>
            <person name="Fitzgerald M."/>
            <person name="Abouelleil A."/>
            <person name="Alvarado L."/>
            <person name="Chapman S.B."/>
            <person name="Gainer-Dewar J."/>
            <person name="Goldberg J."/>
            <person name="Griggs A."/>
            <person name="Gujja S."/>
            <person name="Hansen M."/>
            <person name="Howarth C."/>
            <person name="Imamovic A."/>
            <person name="Ireland A."/>
            <person name="Larimer J."/>
            <person name="McCowan C."/>
            <person name="Murphy C."/>
            <person name="Pearson M."/>
            <person name="Poon T.W."/>
            <person name="Priest M."/>
            <person name="Roberts A."/>
            <person name="Saif S."/>
            <person name="Shea T."/>
            <person name="Sykes S."/>
            <person name="Wortman J."/>
            <person name="Nusbaum C."/>
            <person name="Birren B."/>
        </authorList>
    </citation>
    <scope>NUCLEOTIDE SEQUENCE [LARGE SCALE GENOMIC DNA]</scope>
    <source>
        <strain evidence="1">CJ02B3</strain>
    </source>
</reference>
<dbReference type="EMBL" id="KI685534">
    <property type="protein sequence ID" value="ETK90411.1"/>
    <property type="molecule type" value="Genomic_DNA"/>
</dbReference>
<accession>W2H7J3</accession>
<name>W2H7J3_PHYNI</name>